<feature type="repeat" description="WD" evidence="1">
    <location>
        <begin position="69"/>
        <end position="100"/>
    </location>
</feature>
<comment type="caution">
    <text evidence="2">The sequence shown here is derived from an EMBL/GenBank/DDBJ whole genome shotgun (WGS) entry which is preliminary data.</text>
</comment>
<dbReference type="SMART" id="SM00320">
    <property type="entry name" value="WD40"/>
    <property type="match status" value="3"/>
</dbReference>
<dbReference type="PANTHER" id="PTHR45532">
    <property type="entry name" value="WD REPEAT-CONTAINING PROTEIN 97"/>
    <property type="match status" value="1"/>
</dbReference>
<protein>
    <recommendedName>
        <fullName evidence="4">WD repeat-containing protein 97</fullName>
    </recommendedName>
</protein>
<dbReference type="SUPFAM" id="SSF50978">
    <property type="entry name" value="WD40 repeat-like"/>
    <property type="match status" value="1"/>
</dbReference>
<reference evidence="2 3" key="1">
    <citation type="submission" date="2024-11" db="EMBL/GenBank/DDBJ databases">
        <title>Adaptive evolution of stress response genes in parasites aligns with host niche diversity.</title>
        <authorList>
            <person name="Hahn C."/>
            <person name="Resl P."/>
        </authorList>
    </citation>
    <scope>NUCLEOTIDE SEQUENCE [LARGE SCALE GENOMIC DNA]</scope>
    <source>
        <strain evidence="2">EGGRZ-B1_66</strain>
        <tissue evidence="2">Body</tissue>
    </source>
</reference>
<dbReference type="EMBL" id="JBJKFK010000198">
    <property type="protein sequence ID" value="KAL3318829.1"/>
    <property type="molecule type" value="Genomic_DNA"/>
</dbReference>
<feature type="repeat" description="WD" evidence="1">
    <location>
        <begin position="110"/>
        <end position="152"/>
    </location>
</feature>
<dbReference type="Proteomes" id="UP001626550">
    <property type="component" value="Unassembled WGS sequence"/>
</dbReference>
<dbReference type="PANTHER" id="PTHR45532:SF1">
    <property type="entry name" value="WD REPEAT-CONTAINING PROTEIN 97"/>
    <property type="match status" value="1"/>
</dbReference>
<evidence type="ECO:0000256" key="1">
    <source>
        <dbReference type="PROSITE-ProRule" id="PRU00221"/>
    </source>
</evidence>
<accession>A0ABD2QH25</accession>
<name>A0ABD2QH25_9PLAT</name>
<organism evidence="2 3">
    <name type="scientific">Cichlidogyrus casuarinus</name>
    <dbReference type="NCBI Taxonomy" id="1844966"/>
    <lineage>
        <taxon>Eukaryota</taxon>
        <taxon>Metazoa</taxon>
        <taxon>Spiralia</taxon>
        <taxon>Lophotrochozoa</taxon>
        <taxon>Platyhelminthes</taxon>
        <taxon>Monogenea</taxon>
        <taxon>Monopisthocotylea</taxon>
        <taxon>Dactylogyridea</taxon>
        <taxon>Ancyrocephalidae</taxon>
        <taxon>Cichlidogyrus</taxon>
    </lineage>
</organism>
<dbReference type="InterPro" id="IPR015943">
    <property type="entry name" value="WD40/YVTN_repeat-like_dom_sf"/>
</dbReference>
<dbReference type="Pfam" id="PF00400">
    <property type="entry name" value="WD40"/>
    <property type="match status" value="1"/>
</dbReference>
<evidence type="ECO:0008006" key="4">
    <source>
        <dbReference type="Google" id="ProtNLM"/>
    </source>
</evidence>
<dbReference type="Gene3D" id="2.130.10.10">
    <property type="entry name" value="YVTN repeat-like/Quinoprotein amine dehydrogenase"/>
    <property type="match status" value="1"/>
</dbReference>
<dbReference type="InterPro" id="IPR001680">
    <property type="entry name" value="WD40_rpt"/>
</dbReference>
<keyword evidence="1" id="KW-0853">WD repeat</keyword>
<proteinExistence type="predicted"/>
<sequence length="1454" mass="165829">MIGLWHFRFNGKYLYRLSQIALDGCSASMDDFPRELLSLDQHGQRLLIGWKCGAKFVNLNEESQVSGRSNLHMVQLTAVLYEFTARVLVTAAKDGSIKTWTDKFSPLNSYMGHTGPVNSLCCPPTIQRTFFSCSSDGSVRLWSADSSQLLNYANVLKNGKHRHLGCDFMVPYLAHNADNDPLASLILAHSSKWIHCNFHKTMLQKWEFVNIHRELLQFSHKITSIQLCSNELAVLITTASRPASLHLVSTVTHDRIASAVVQSTQVGVRIEHAVWQWSLERLLVLTSDAILRVFDTGINPCKELAQFYCDAKLSAEVEGDSEISRYMLEENPGYRLEANAQFAGPIHIYEALDSLLLNTANMKVLPQNCEMVLIGLSDGSLAVLQIDTNRATITSRVPCHLRQNQLLSTRTETLSSRSTNSTLSASSHSDSMRPIIRIESDIYQHRIFTAGLDRSIRVWNVQAVYQKSAESRASVFTLSFHECAQPKIFCPLPVSDMVLCHARSGFSELLSNDGILFSALKDEENSEYPLIAFQLDNGSKIDPDQSHGHCHEVIAVQIHIQEAVREHSDKQDIINQITSTQMRTLNLSTETEEDDFAKGMYVASVSEMDSNFNIIVYKIVKSRAHGFLASRPRSGAPLLRLRMVTKIKSTPSFVLDPSRIDPCQSQVINTFSHICFINHFGDLYASQNRTLCLLKRSVVLSGQRNFVLEKKNTLPNAIVDPRSDSLIRIESLSEEQKYCVRHVERKVIFAAGEDEELKFNLDHESDARIARMYQRLKRREEQLLQLRDGLKYGLRPFVQREIELRRNLRLRRGDSETGGRSSLENVEAFEAYFRLILKRHKLSKLLLDRIAPKETVTESFFDERQMKPEPVLCNSLDKMILQVERTAGIYEARYEYKKSLLDDYLQLKVKRSTELRILRSLKRKEKKRKRLARKRRRKRKLLKGKLVLTLDKATYPTFLYREMERQLEEVEPMESSRSSSSSQLDVIRSEFQSLPFERPGGFFVRNALKKAQISRCGWMPNSLYVESRWSVAKQVESCEQATEGKLTSLLAIRAKLQALQPPEEDIEQSWLLSTGSSFSEPPSLKKKKPTTITSENPLLKMFEKPKEEPEPIKLESKIEPVFLTEVIHTPRPPKQEWVLVLPEFLEAYRDSDWLALLGLTKESSCPKNWPKCPSAYSPNEFIAYLLSKTNTVNSILVPGKKALPQFLQHVTEMSAVYGLSLAVQSDLCENILTKLADIFIESLQSNDAEEVSKFFFQLGRTDAAFVAFHLAVALRFEKLKDDMYNQFVSLGLDDKFAEVLKEISSWKESKTAQQPDNRDAKSAEKMTRLLPKASDNLQQALEFTRVWFADWTVAFQQPLDEEHRSSEKFPRKGILKGNRRLKGREKVKFSKSVKQVELLKDSTVPSKRPTGIDVLSWFCSVAHQRRLDQLRRQANEVSFSMPKEVLSDSSGQVG</sequence>
<dbReference type="InterPro" id="IPR036322">
    <property type="entry name" value="WD40_repeat_dom_sf"/>
</dbReference>
<evidence type="ECO:0000313" key="3">
    <source>
        <dbReference type="Proteomes" id="UP001626550"/>
    </source>
</evidence>
<dbReference type="PROSITE" id="PS50294">
    <property type="entry name" value="WD_REPEATS_REGION"/>
    <property type="match status" value="1"/>
</dbReference>
<gene>
    <name evidence="2" type="ORF">Ciccas_002501</name>
</gene>
<keyword evidence="3" id="KW-1185">Reference proteome</keyword>
<dbReference type="PROSITE" id="PS50082">
    <property type="entry name" value="WD_REPEATS_2"/>
    <property type="match status" value="2"/>
</dbReference>
<evidence type="ECO:0000313" key="2">
    <source>
        <dbReference type="EMBL" id="KAL3318829.1"/>
    </source>
</evidence>